<dbReference type="AlphaFoldDB" id="A0A250FZV7"/>
<evidence type="ECO:0000313" key="1">
    <source>
        <dbReference type="EMBL" id="ATA90005.1"/>
    </source>
</evidence>
<sequence>MLIAATTLIVSSLSSDAKKQSFLESYVSSTPANVECLYKKSEPFVKTYFLKNSSSQVKQQQIIKELEISNKIVKRNALDIIHNLPELFLINFDVDNIYESSYGTAILEYETKSSNFTIEIGEDSFGYFGEKDGDYLIIEEEVFIPEERNERNKIFGKLSKEFVKFYN</sequence>
<dbReference type="RefSeq" id="WP_095896561.1">
    <property type="nucleotide sequence ID" value="NZ_CP022387.1"/>
</dbReference>
<gene>
    <name evidence="1" type="ORF">CGC58_09900</name>
</gene>
<proteinExistence type="predicted"/>
<dbReference type="Proteomes" id="UP000217348">
    <property type="component" value="Chromosome"/>
</dbReference>
<dbReference type="OrthoDB" id="1495852at2"/>
<protein>
    <submittedName>
        <fullName evidence="1">Uncharacterized protein</fullName>
    </submittedName>
</protein>
<dbReference type="EMBL" id="CP022387">
    <property type="protein sequence ID" value="ATA90005.1"/>
    <property type="molecule type" value="Genomic_DNA"/>
</dbReference>
<evidence type="ECO:0000313" key="2">
    <source>
        <dbReference type="Proteomes" id="UP000217348"/>
    </source>
</evidence>
<organism evidence="1 2">
    <name type="scientific">Capnocytophaga stomatis</name>
    <dbReference type="NCBI Taxonomy" id="1848904"/>
    <lineage>
        <taxon>Bacteria</taxon>
        <taxon>Pseudomonadati</taxon>
        <taxon>Bacteroidota</taxon>
        <taxon>Flavobacteriia</taxon>
        <taxon>Flavobacteriales</taxon>
        <taxon>Flavobacteriaceae</taxon>
        <taxon>Capnocytophaga</taxon>
    </lineage>
</organism>
<dbReference type="KEGG" id="csto:CGC58_09900"/>
<reference evidence="2" key="1">
    <citation type="submission" date="2017-06" db="EMBL/GenBank/DDBJ databases">
        <title>Capnocytophaga spp. assemblies.</title>
        <authorList>
            <person name="Gulvik C.A."/>
        </authorList>
    </citation>
    <scope>NUCLEOTIDE SEQUENCE [LARGE SCALE GENOMIC DNA]</scope>
    <source>
        <strain evidence="2">H2177</strain>
    </source>
</reference>
<accession>A0A250FZV7</accession>
<name>A0A250FZV7_9FLAO</name>